<evidence type="ECO:0000313" key="1">
    <source>
        <dbReference type="EMBL" id="EMB13708.1"/>
    </source>
</evidence>
<evidence type="ECO:0000313" key="2">
    <source>
        <dbReference type="Proteomes" id="UP000011529"/>
    </source>
</evidence>
<protein>
    <submittedName>
        <fullName evidence="1">Uncharacterized protein</fullName>
    </submittedName>
</protein>
<sequence length="56" mass="6067">MCGWIQQGRDRGLSHGGSRSIAGMISVDAQRVTGAEFRPTMPAAKWQPTSFSGQMK</sequence>
<dbReference type="EMBL" id="ANMO01000251">
    <property type="protein sequence ID" value="EMB13708.1"/>
    <property type="molecule type" value="Genomic_DNA"/>
</dbReference>
<comment type="caution">
    <text evidence="1">The sequence shown here is derived from an EMBL/GenBank/DDBJ whole genome shotgun (WGS) entry which is preliminary data.</text>
</comment>
<name>M2AVY9_9BACT</name>
<reference evidence="1" key="2">
    <citation type="journal article" date="2013" name="Mar. Genomics">
        <title>Expression of sulfatases in Rhodopirellula baltica and the diversity of sulfatases in the genus Rhodopirellula.</title>
        <authorList>
            <person name="Wegner C.E."/>
            <person name="Richter-Heitmann T."/>
            <person name="Klindworth A."/>
            <person name="Klockow C."/>
            <person name="Richter M."/>
            <person name="Achstetter T."/>
            <person name="Glockner F.O."/>
            <person name="Harder J."/>
        </authorList>
    </citation>
    <scope>NUCLEOTIDE SEQUENCE [LARGE SCALE GENOMIC DNA]</scope>
    <source>
        <strain evidence="1">6C</strain>
    </source>
</reference>
<reference evidence="1" key="1">
    <citation type="submission" date="2012-11" db="EMBL/GenBank/DDBJ databases">
        <title>Permanent draft genomes of Rhodopirellula europaea strain SH398 and 6C.</title>
        <authorList>
            <person name="Richter M."/>
            <person name="Richter-Heitmann T."/>
            <person name="Frank C."/>
            <person name="Harder J."/>
            <person name="Glockner F.O."/>
        </authorList>
    </citation>
    <scope>NUCLEOTIDE SEQUENCE</scope>
    <source>
        <strain evidence="1">6C</strain>
    </source>
</reference>
<dbReference type="Proteomes" id="UP000011529">
    <property type="component" value="Unassembled WGS sequence"/>
</dbReference>
<keyword evidence="2" id="KW-1185">Reference proteome</keyword>
<accession>M2AVY9</accession>
<dbReference type="PATRIC" id="fig|1263867.3.peg.5970"/>
<gene>
    <name evidence="1" type="ORF">RE6C_05576</name>
</gene>
<proteinExistence type="predicted"/>
<dbReference type="AlphaFoldDB" id="M2AVY9"/>
<organism evidence="1 2">
    <name type="scientific">Rhodopirellula europaea 6C</name>
    <dbReference type="NCBI Taxonomy" id="1263867"/>
    <lineage>
        <taxon>Bacteria</taxon>
        <taxon>Pseudomonadati</taxon>
        <taxon>Planctomycetota</taxon>
        <taxon>Planctomycetia</taxon>
        <taxon>Pirellulales</taxon>
        <taxon>Pirellulaceae</taxon>
        <taxon>Rhodopirellula</taxon>
    </lineage>
</organism>